<dbReference type="PROSITE" id="PS50853">
    <property type="entry name" value="FN3"/>
    <property type="match status" value="1"/>
</dbReference>
<feature type="non-terminal residue" evidence="2">
    <location>
        <position position="1"/>
    </location>
</feature>
<comment type="caution">
    <text evidence="2">The sequence shown here is derived from an EMBL/GenBank/DDBJ whole genome shotgun (WGS) entry which is preliminary data.</text>
</comment>
<dbReference type="SUPFAM" id="SSF49265">
    <property type="entry name" value="Fibronectin type III"/>
    <property type="match status" value="1"/>
</dbReference>
<dbReference type="CDD" id="cd00063">
    <property type="entry name" value="FN3"/>
    <property type="match status" value="1"/>
</dbReference>
<evidence type="ECO:0000313" key="2">
    <source>
        <dbReference type="EMBL" id="CAF4351861.1"/>
    </source>
</evidence>
<dbReference type="EMBL" id="CAJOBJ010046365">
    <property type="protein sequence ID" value="CAF4351861.1"/>
    <property type="molecule type" value="Genomic_DNA"/>
</dbReference>
<feature type="domain" description="Fibronectin type-III" evidence="1">
    <location>
        <begin position="1"/>
        <end position="79"/>
    </location>
</feature>
<dbReference type="InterPro" id="IPR003961">
    <property type="entry name" value="FN3_dom"/>
</dbReference>
<feature type="non-terminal residue" evidence="2">
    <location>
        <position position="79"/>
    </location>
</feature>
<accession>A0A8S2US47</accession>
<dbReference type="Gene3D" id="2.60.40.10">
    <property type="entry name" value="Immunoglobulins"/>
    <property type="match status" value="1"/>
</dbReference>
<dbReference type="AlphaFoldDB" id="A0A8S2US47"/>
<evidence type="ECO:0000313" key="3">
    <source>
        <dbReference type="Proteomes" id="UP000681720"/>
    </source>
</evidence>
<protein>
    <recommendedName>
        <fullName evidence="1">Fibronectin type-III domain-containing protein</fullName>
    </recommendedName>
</protein>
<reference evidence="2" key="1">
    <citation type="submission" date="2021-02" db="EMBL/GenBank/DDBJ databases">
        <authorList>
            <person name="Nowell W R."/>
        </authorList>
    </citation>
    <scope>NUCLEOTIDE SEQUENCE</scope>
</reference>
<name>A0A8S2US47_9BILA</name>
<dbReference type="Proteomes" id="UP000681720">
    <property type="component" value="Unassembled WGS sequence"/>
</dbReference>
<dbReference type="InterPro" id="IPR036116">
    <property type="entry name" value="FN3_sf"/>
</dbReference>
<gene>
    <name evidence="2" type="ORF">GIL414_LOCUS28018</name>
</gene>
<proteinExistence type="predicted"/>
<sequence>QPPLNDGGTTLTGYLIQRRDITRPIWVKAGYVNGDICRCTIKDLPDEGSYLIQIFSENSEGLSLEPLAIEQPVKLIRKV</sequence>
<dbReference type="InterPro" id="IPR013783">
    <property type="entry name" value="Ig-like_fold"/>
</dbReference>
<organism evidence="2 3">
    <name type="scientific">Rotaria magnacalcarata</name>
    <dbReference type="NCBI Taxonomy" id="392030"/>
    <lineage>
        <taxon>Eukaryota</taxon>
        <taxon>Metazoa</taxon>
        <taxon>Spiralia</taxon>
        <taxon>Gnathifera</taxon>
        <taxon>Rotifera</taxon>
        <taxon>Eurotatoria</taxon>
        <taxon>Bdelloidea</taxon>
        <taxon>Philodinida</taxon>
        <taxon>Philodinidae</taxon>
        <taxon>Rotaria</taxon>
    </lineage>
</organism>
<evidence type="ECO:0000259" key="1">
    <source>
        <dbReference type="PROSITE" id="PS50853"/>
    </source>
</evidence>